<sequence length="1164" mass="132361">MEDICHHRVQMIQERILIVFWNQVLGADIPAFMASKDATKPSVSHPAGMIAFCILTKIITLVHKHDRGNDRQRVYLEAQLLRHELSSLLVQYFLIKKKNIRKSLSALMVDIIIHYIEQKNILEKRGRIITSKALLMFPYLQDKYGVEFIIMYRYNQDSIEHLFSRLTCNAGTYIYLKRRWMTYKFHDKLSSLVAPLETSLIGHPEKTPEHWFNDLLLKKIKEISSDPLNEGEDVRWKFVEMSLMELQALRSQLREPIKNTSNDTTPLLSVHNQKVITSLLQLILGMGIVPYLIKGVGLPLEKRSKYVELFAKQKELPVEQKRIRTVFVINSLLDLSEGPEELAAIIITKNFGDILAALIQLGYAPLSKPKNEPPTSESEFHMTPELYESLTKESEEFREKYLKFINRVYQPLVVKYLLVLQSGKGVPRWVKETVGDSLTSRLLRCNGVSNVICGVLDVGGSEDDKKAKIIASVLASPPSTYSYGDVENYYELVCPQIIHILKIGTPTFKKIAVECIRGIADRSLTLSKRHLFGSLLSPLLVLTESPPESEEIPTEEDLSKCIDILHFLFVLGTDPSITFLQHLEPVIDVILHLHCAIVFGISHLRNSVQEILVRYLKYSTQEHSLTVIQKFAFGQLSSTDNDVRTIPIDKSMHFIPGDAGGMLVVKKDFDEESNFYVKDDEKSIAIVDLITSISRDLTLEFYMILVSKLTEIMSGKEFDIDLNAEELSTEKKLLQIESDLENTISQLKKNLMIIRLLGLLSEDDTLQEDISKNSSRMIRFVSMTIERGAYLTQKRLSNDAEMDISCGVLESQSLSMALTIISIHLTQSRSIKNSDWNDLMNISDSFKILEDQYQDELVVETTKDLQGKVKQIQDSTEKLKAMANTLKELEKEEKNRTLFQSALYDLSDPLLPVRGSGLIRLTQLLENKDEETMQNIDQLFNIFIQNLGDEDTYIYLSSINGLVAIGNKTSDPGKVLDRLLQEFNIISKRKDDVADTKIKLGEALVKITKLMGDVTPKFKNLLLNGFIAHLGDEEELVRSSVLSNLGEVCKNLNFSLGNDIEEIMMVLDNVLKLDKSLSVRRSAVHVIALIIEGLGKNIFTILKDKLKDIYRTLKNLEKNEKDEVLIHHAQKAIEEIDGIMKEFLNPGQSLKKTIYVLDAPPEPF</sequence>
<dbReference type="SUPFAM" id="SSF48371">
    <property type="entry name" value="ARM repeat"/>
    <property type="match status" value="1"/>
</dbReference>
<feature type="domain" description="TANGO6 N-terminal" evidence="5">
    <location>
        <begin position="219"/>
        <end position="424"/>
    </location>
</feature>
<dbReference type="InterPro" id="IPR016024">
    <property type="entry name" value="ARM-type_fold"/>
</dbReference>
<gene>
    <name evidence="6" type="ORF">LSAA_10143</name>
</gene>
<evidence type="ECO:0000256" key="1">
    <source>
        <dbReference type="ARBA" id="ARBA00005724"/>
    </source>
</evidence>
<dbReference type="OrthoDB" id="6349510at2759"/>
<dbReference type="InterPro" id="IPR057347">
    <property type="entry name" value="TANGO6_N"/>
</dbReference>
<keyword evidence="7" id="KW-1185">Reference proteome</keyword>
<comment type="similarity">
    <text evidence="1">Belongs to the Tango6 family.</text>
</comment>
<evidence type="ECO:0000313" key="6">
    <source>
        <dbReference type="EMBL" id="CAF2948778.1"/>
    </source>
</evidence>
<dbReference type="InterPro" id="IPR019451">
    <property type="entry name" value="Rtp1_C1"/>
</dbReference>
<name>A0A7R8CVZ1_LEPSM</name>
<dbReference type="InterPro" id="IPR039600">
    <property type="entry name" value="TANGO6/Rtp1"/>
</dbReference>
<evidence type="ECO:0000259" key="3">
    <source>
        <dbReference type="Pfam" id="PF10363"/>
    </source>
</evidence>
<protein>
    <submittedName>
        <fullName evidence="6">(salmon louse) hypothetical protein</fullName>
    </submittedName>
</protein>
<dbReference type="InterPro" id="IPR011989">
    <property type="entry name" value="ARM-like"/>
</dbReference>
<dbReference type="Gene3D" id="1.25.10.10">
    <property type="entry name" value="Leucine-rich Repeat Variant"/>
    <property type="match status" value="1"/>
</dbReference>
<dbReference type="Pfam" id="PF10363">
    <property type="entry name" value="RTP1_C1"/>
    <property type="match status" value="1"/>
</dbReference>
<evidence type="ECO:0000313" key="7">
    <source>
        <dbReference type="Proteomes" id="UP000675881"/>
    </source>
</evidence>
<proteinExistence type="inferred from homology"/>
<dbReference type="Pfam" id="PF25267">
    <property type="entry name" value="TANGO6_N"/>
    <property type="match status" value="1"/>
</dbReference>
<evidence type="ECO:0000259" key="2">
    <source>
        <dbReference type="Pfam" id="PF10304"/>
    </source>
</evidence>
<accession>A0A7R8CVZ1</accession>
<dbReference type="Pfam" id="PF10304">
    <property type="entry name" value="RTP1_C2"/>
    <property type="match status" value="1"/>
</dbReference>
<evidence type="ECO:0000259" key="4">
    <source>
        <dbReference type="Pfam" id="PF23565"/>
    </source>
</evidence>
<feature type="domain" description="RNA polymerase II assembly factor Rtp1 C-terminal" evidence="3">
    <location>
        <begin position="899"/>
        <end position="1013"/>
    </location>
</feature>
<evidence type="ECO:0000259" key="5">
    <source>
        <dbReference type="Pfam" id="PF25267"/>
    </source>
</evidence>
<dbReference type="InterPro" id="IPR019414">
    <property type="entry name" value="Rtp1_C2"/>
</dbReference>
<reference evidence="6" key="1">
    <citation type="submission" date="2021-02" db="EMBL/GenBank/DDBJ databases">
        <authorList>
            <person name="Bekaert M."/>
        </authorList>
    </citation>
    <scope>NUCLEOTIDE SEQUENCE</scope>
    <source>
        <strain evidence="6">IoA-00</strain>
    </source>
</reference>
<dbReference type="EMBL" id="HG994584">
    <property type="protein sequence ID" value="CAF2948778.1"/>
    <property type="molecule type" value="Genomic_DNA"/>
</dbReference>
<dbReference type="GO" id="GO:0009306">
    <property type="term" value="P:protein secretion"/>
    <property type="evidence" value="ECO:0007669"/>
    <property type="project" value="TreeGrafter"/>
</dbReference>
<dbReference type="Proteomes" id="UP000675881">
    <property type="component" value="Chromosome 5"/>
</dbReference>
<dbReference type="AlphaFoldDB" id="A0A7R8CVZ1"/>
<organism evidence="6 7">
    <name type="scientific">Lepeophtheirus salmonis</name>
    <name type="common">Salmon louse</name>
    <name type="synonym">Caligus salmonis</name>
    <dbReference type="NCBI Taxonomy" id="72036"/>
    <lineage>
        <taxon>Eukaryota</taxon>
        <taxon>Metazoa</taxon>
        <taxon>Ecdysozoa</taxon>
        <taxon>Arthropoda</taxon>
        <taxon>Crustacea</taxon>
        <taxon>Multicrustacea</taxon>
        <taxon>Hexanauplia</taxon>
        <taxon>Copepoda</taxon>
        <taxon>Siphonostomatoida</taxon>
        <taxon>Caligidae</taxon>
        <taxon>Lepeophtheirus</taxon>
    </lineage>
</organism>
<dbReference type="Pfam" id="PF23565">
    <property type="entry name" value="ARM_TANGO6"/>
    <property type="match status" value="1"/>
</dbReference>
<dbReference type="InterPro" id="IPR057407">
    <property type="entry name" value="HEAT_TANGO6"/>
</dbReference>
<feature type="domain" description="TANGO6 HEAT repeat" evidence="4">
    <location>
        <begin position="442"/>
        <end position="674"/>
    </location>
</feature>
<feature type="domain" description="RNA polymerase II assembly factor Rtp1 C-terminal" evidence="2">
    <location>
        <begin position="1106"/>
        <end position="1137"/>
    </location>
</feature>
<dbReference type="PANTHER" id="PTHR20959">
    <property type="entry name" value="TRANSPORT AND GOLGI ORGANIZATION PROTEIN 6 FAMILY MEMBER"/>
    <property type="match status" value="1"/>
</dbReference>
<dbReference type="PANTHER" id="PTHR20959:SF1">
    <property type="entry name" value="TRANSPORT AND GOLGI ORGANIZATION PROTEIN 6 HOMOLOG"/>
    <property type="match status" value="1"/>
</dbReference>